<comment type="caution">
    <text evidence="2">The sequence shown here is derived from an EMBL/GenBank/DDBJ whole genome shotgun (WGS) entry which is preliminary data.</text>
</comment>
<evidence type="ECO:0000313" key="2">
    <source>
        <dbReference type="EMBL" id="THV14669.1"/>
    </source>
</evidence>
<dbReference type="AlphaFoldDB" id="A0A4S8NHR9"/>
<organism evidence="2 3">
    <name type="scientific">Nocardioides caeni</name>
    <dbReference type="NCBI Taxonomy" id="574700"/>
    <lineage>
        <taxon>Bacteria</taxon>
        <taxon>Bacillati</taxon>
        <taxon>Actinomycetota</taxon>
        <taxon>Actinomycetes</taxon>
        <taxon>Propionibacteriales</taxon>
        <taxon>Nocardioidaceae</taxon>
        <taxon>Nocardioides</taxon>
    </lineage>
</organism>
<keyword evidence="3" id="KW-1185">Reference proteome</keyword>
<evidence type="ECO:0000256" key="1">
    <source>
        <dbReference type="SAM" id="MobiDB-lite"/>
    </source>
</evidence>
<protein>
    <submittedName>
        <fullName evidence="2">Uncharacterized protein</fullName>
    </submittedName>
</protein>
<proteinExistence type="predicted"/>
<sequence>MTGYDDLSSLIPRIAEAAIDWRMQTMGWGTRNGSGGWTIIGLASHWQCDNDGTTYNNGERTEDTYFRDLFADWRATVPEVLEPWTELPDPAWLGWRVDALRTQANSLLDPSALDADDLDPGASGVPVLGNGDLHSARETIDAKIGAMEGYTATQMYDVLVTKTDDVIRGEFAATGVLGQHLAGQASILEKARTDVAALFDACFEVMDKKGLVGGGSIDLAIPRALITAVGVFATGGLSTAISAIGAAVGLADALIPEGAEPNPIEVSLAGYDEHESWTLMTEALTSLNTSITEQEDDLATRSGRATTLISGSPAFDLSRITGAGSDPAALADAGDVVAIDRGGLRYVAEVSIPGATTSLDRTAYAIEDIEPKHSMSRPATIGRASDGIHAEWSQLRDATVACVRGTANELWSLRGGVIEVLHDFGVVDVEQAERYRPPEPSPNTLLRGPQLAI</sequence>
<dbReference type="RefSeq" id="WP_136562432.1">
    <property type="nucleotide sequence ID" value="NZ_BAABLS010000003.1"/>
</dbReference>
<accession>A0A4S8NHR9</accession>
<dbReference type="EMBL" id="STGW01000004">
    <property type="protein sequence ID" value="THV14669.1"/>
    <property type="molecule type" value="Genomic_DNA"/>
</dbReference>
<gene>
    <name evidence="2" type="ORF">E9934_08395</name>
</gene>
<name>A0A4S8NHR9_9ACTN</name>
<reference evidence="2 3" key="1">
    <citation type="journal article" date="2009" name="Int. J. Syst. Evol. Microbiol.">
        <title>Nocardioides caeni sp. nov., isolated from wastewater.</title>
        <authorList>
            <person name="Yoon J.H."/>
            <person name="Kang S.J."/>
            <person name="Park S."/>
            <person name="Kim W."/>
            <person name="Oh T.K."/>
        </authorList>
    </citation>
    <scope>NUCLEOTIDE SEQUENCE [LARGE SCALE GENOMIC DNA]</scope>
    <source>
        <strain evidence="2 3">DSM 23134</strain>
    </source>
</reference>
<feature type="region of interest" description="Disordered" evidence="1">
    <location>
        <begin position="433"/>
        <end position="453"/>
    </location>
</feature>
<dbReference type="Proteomes" id="UP000307087">
    <property type="component" value="Unassembled WGS sequence"/>
</dbReference>
<evidence type="ECO:0000313" key="3">
    <source>
        <dbReference type="Proteomes" id="UP000307087"/>
    </source>
</evidence>